<dbReference type="SUPFAM" id="SSF57701">
    <property type="entry name" value="Zn2/Cys6 DNA-binding domain"/>
    <property type="match status" value="1"/>
</dbReference>
<gene>
    <name evidence="3" type="ORF">SCLCIDRAFT_884603</name>
</gene>
<dbReference type="EMBL" id="KN822008">
    <property type="protein sequence ID" value="KIM68620.1"/>
    <property type="molecule type" value="Genomic_DNA"/>
</dbReference>
<dbReference type="CDD" id="cd00067">
    <property type="entry name" value="GAL4"/>
    <property type="match status" value="1"/>
</dbReference>
<evidence type="ECO:0000313" key="4">
    <source>
        <dbReference type="Proteomes" id="UP000053989"/>
    </source>
</evidence>
<organism evidence="3 4">
    <name type="scientific">Scleroderma citrinum Foug A</name>
    <dbReference type="NCBI Taxonomy" id="1036808"/>
    <lineage>
        <taxon>Eukaryota</taxon>
        <taxon>Fungi</taxon>
        <taxon>Dikarya</taxon>
        <taxon>Basidiomycota</taxon>
        <taxon>Agaricomycotina</taxon>
        <taxon>Agaricomycetes</taxon>
        <taxon>Agaricomycetidae</taxon>
        <taxon>Boletales</taxon>
        <taxon>Sclerodermatineae</taxon>
        <taxon>Sclerodermataceae</taxon>
        <taxon>Scleroderma</taxon>
    </lineage>
</organism>
<dbReference type="Proteomes" id="UP000053989">
    <property type="component" value="Unassembled WGS sequence"/>
</dbReference>
<dbReference type="PROSITE" id="PS00463">
    <property type="entry name" value="ZN2_CY6_FUNGAL_1"/>
    <property type="match status" value="1"/>
</dbReference>
<name>A0A0C3E781_9AGAM</name>
<dbReference type="HOGENOM" id="CLU_1094832_0_0_1"/>
<feature type="region of interest" description="Disordered" evidence="1">
    <location>
        <begin position="225"/>
        <end position="254"/>
    </location>
</feature>
<dbReference type="InterPro" id="IPR036864">
    <property type="entry name" value="Zn2-C6_fun-type_DNA-bd_sf"/>
</dbReference>
<feature type="region of interest" description="Disordered" evidence="1">
    <location>
        <begin position="57"/>
        <end position="105"/>
    </location>
</feature>
<dbReference type="GO" id="GO:0008270">
    <property type="term" value="F:zinc ion binding"/>
    <property type="evidence" value="ECO:0007669"/>
    <property type="project" value="InterPro"/>
</dbReference>
<feature type="domain" description="Zn(2)-C6 fungal-type" evidence="2">
    <location>
        <begin position="29"/>
        <end position="59"/>
    </location>
</feature>
<accession>A0A0C3E781</accession>
<dbReference type="InterPro" id="IPR001138">
    <property type="entry name" value="Zn2Cys6_DnaBD"/>
</dbReference>
<dbReference type="AlphaFoldDB" id="A0A0C3E781"/>
<keyword evidence="4" id="KW-1185">Reference proteome</keyword>
<evidence type="ECO:0000259" key="2">
    <source>
        <dbReference type="PROSITE" id="PS00463"/>
    </source>
</evidence>
<evidence type="ECO:0000256" key="1">
    <source>
        <dbReference type="SAM" id="MobiDB-lite"/>
    </source>
</evidence>
<sequence>MHPQRRPIAHNPVKAFPFAIQMRHKCRNACAACKKAHIKCTHERGKKSCDRCLRRREACSRSPNSPQPGAADTSTTPNLPLGTQDTFGHQTQSEPDHSGHPISQGVWMDQPHRHTAIFGQTVLPSTYHTGYSQAPGWSSLVDHPVPLSPNLGLDCIGNSLAFLQNGGLPNAYSLAPWVYPEIHSPGSFFARRPEDTVNQPGLTNFSYPEEGYPAMDVPWAQEEFGYPTVVPGDHDGSTYTLDAQDSSDEGSVPL</sequence>
<protein>
    <recommendedName>
        <fullName evidence="2">Zn(2)-C6 fungal-type domain-containing protein</fullName>
    </recommendedName>
</protein>
<dbReference type="GO" id="GO:0000981">
    <property type="term" value="F:DNA-binding transcription factor activity, RNA polymerase II-specific"/>
    <property type="evidence" value="ECO:0007669"/>
    <property type="project" value="InterPro"/>
</dbReference>
<evidence type="ECO:0000313" key="3">
    <source>
        <dbReference type="EMBL" id="KIM68620.1"/>
    </source>
</evidence>
<reference evidence="4" key="2">
    <citation type="submission" date="2015-01" db="EMBL/GenBank/DDBJ databases">
        <title>Evolutionary Origins and Diversification of the Mycorrhizal Mutualists.</title>
        <authorList>
            <consortium name="DOE Joint Genome Institute"/>
            <consortium name="Mycorrhizal Genomics Consortium"/>
            <person name="Kohler A."/>
            <person name="Kuo A."/>
            <person name="Nagy L.G."/>
            <person name="Floudas D."/>
            <person name="Copeland A."/>
            <person name="Barry K.W."/>
            <person name="Cichocki N."/>
            <person name="Veneault-Fourrey C."/>
            <person name="LaButti K."/>
            <person name="Lindquist E.A."/>
            <person name="Lipzen A."/>
            <person name="Lundell T."/>
            <person name="Morin E."/>
            <person name="Murat C."/>
            <person name="Riley R."/>
            <person name="Ohm R."/>
            <person name="Sun H."/>
            <person name="Tunlid A."/>
            <person name="Henrissat B."/>
            <person name="Grigoriev I.V."/>
            <person name="Hibbett D.S."/>
            <person name="Martin F."/>
        </authorList>
    </citation>
    <scope>NUCLEOTIDE SEQUENCE [LARGE SCALE GENOMIC DNA]</scope>
    <source>
        <strain evidence="4">Foug A</strain>
    </source>
</reference>
<dbReference type="InParanoid" id="A0A0C3E781"/>
<proteinExistence type="predicted"/>
<feature type="compositionally biased region" description="Polar residues" evidence="1">
    <location>
        <begin position="72"/>
        <end position="93"/>
    </location>
</feature>
<reference evidence="3 4" key="1">
    <citation type="submission" date="2014-04" db="EMBL/GenBank/DDBJ databases">
        <authorList>
            <consortium name="DOE Joint Genome Institute"/>
            <person name="Kuo A."/>
            <person name="Kohler A."/>
            <person name="Nagy L.G."/>
            <person name="Floudas D."/>
            <person name="Copeland A."/>
            <person name="Barry K.W."/>
            <person name="Cichocki N."/>
            <person name="Veneault-Fourrey C."/>
            <person name="LaButti K."/>
            <person name="Lindquist E.A."/>
            <person name="Lipzen A."/>
            <person name="Lundell T."/>
            <person name="Morin E."/>
            <person name="Murat C."/>
            <person name="Sun H."/>
            <person name="Tunlid A."/>
            <person name="Henrissat B."/>
            <person name="Grigoriev I.V."/>
            <person name="Hibbett D.S."/>
            <person name="Martin F."/>
            <person name="Nordberg H.P."/>
            <person name="Cantor M.N."/>
            <person name="Hua S.X."/>
        </authorList>
    </citation>
    <scope>NUCLEOTIDE SEQUENCE [LARGE SCALE GENOMIC DNA]</scope>
    <source>
        <strain evidence="3 4">Foug A</strain>
    </source>
</reference>